<feature type="domain" description="Peptidase S1" evidence="6">
    <location>
        <begin position="1"/>
        <end position="243"/>
    </location>
</feature>
<dbReference type="InterPro" id="IPR043504">
    <property type="entry name" value="Peptidase_S1_PA_chymotrypsin"/>
</dbReference>
<dbReference type="Proteomes" id="UP000695007">
    <property type="component" value="Unplaced"/>
</dbReference>
<keyword evidence="2" id="KW-0645">Protease</keyword>
<keyword evidence="7" id="KW-1185">Reference proteome</keyword>
<evidence type="ECO:0000313" key="8">
    <source>
        <dbReference type="RefSeq" id="XP_011500585.1"/>
    </source>
</evidence>
<dbReference type="SMART" id="SM00020">
    <property type="entry name" value="Tryp_SPc"/>
    <property type="match status" value="1"/>
</dbReference>
<evidence type="ECO:0000256" key="5">
    <source>
        <dbReference type="ARBA" id="ARBA00023157"/>
    </source>
</evidence>
<dbReference type="Gene3D" id="2.40.10.10">
    <property type="entry name" value="Trypsin-like serine proteases"/>
    <property type="match status" value="1"/>
</dbReference>
<dbReference type="InterPro" id="IPR050430">
    <property type="entry name" value="Peptidase_S1"/>
</dbReference>
<comment type="similarity">
    <text evidence="1">Belongs to the peptidase S1 family.</text>
</comment>
<dbReference type="AlphaFoldDB" id="A0AAJ6YM35"/>
<protein>
    <submittedName>
        <fullName evidence="8">Chymotrypsin-1-like</fullName>
    </submittedName>
</protein>
<organism evidence="7 8">
    <name type="scientific">Ceratosolen solmsi marchali</name>
    <dbReference type="NCBI Taxonomy" id="326594"/>
    <lineage>
        <taxon>Eukaryota</taxon>
        <taxon>Metazoa</taxon>
        <taxon>Ecdysozoa</taxon>
        <taxon>Arthropoda</taxon>
        <taxon>Hexapoda</taxon>
        <taxon>Insecta</taxon>
        <taxon>Pterygota</taxon>
        <taxon>Neoptera</taxon>
        <taxon>Endopterygota</taxon>
        <taxon>Hymenoptera</taxon>
        <taxon>Apocrita</taxon>
        <taxon>Proctotrupomorpha</taxon>
        <taxon>Chalcidoidea</taxon>
        <taxon>Agaonidae</taxon>
        <taxon>Agaoninae</taxon>
        <taxon>Ceratosolen</taxon>
    </lineage>
</organism>
<evidence type="ECO:0000313" key="7">
    <source>
        <dbReference type="Proteomes" id="UP000695007"/>
    </source>
</evidence>
<dbReference type="InterPro" id="IPR001314">
    <property type="entry name" value="Peptidase_S1A"/>
</dbReference>
<evidence type="ECO:0000256" key="1">
    <source>
        <dbReference type="ARBA" id="ARBA00007664"/>
    </source>
</evidence>
<name>A0AAJ6YM35_9HYME</name>
<dbReference type="GeneID" id="105364375"/>
<dbReference type="PANTHER" id="PTHR24276">
    <property type="entry name" value="POLYSERASE-RELATED"/>
    <property type="match status" value="1"/>
</dbReference>
<keyword evidence="5" id="KW-1015">Disulfide bond</keyword>
<sequence>MGHNIRRPSSIEFPFIAGIIRRNRDFITERDTVCTASLITDKNILTAEHCLTNEVVNGLIIIVGSNDLESPSRYYPAWWISFNQWSKLPSSRTTIYSNDIAVINLSTIIRDRIPYGILSFLSYRELRNKDVVTVGWGEINNGSFPRLLHAVNLKVLTKTDCALRARALSGENFKINENLICTVGDPFALLMRGDSGGPLLYKNKIVGINTGTGPLPQQSFHPDKINVHCNLKHYNDFLLNIISYM</sequence>
<evidence type="ECO:0000256" key="2">
    <source>
        <dbReference type="ARBA" id="ARBA00022670"/>
    </source>
</evidence>
<dbReference type="InterPro" id="IPR009003">
    <property type="entry name" value="Peptidase_S1_PA"/>
</dbReference>
<evidence type="ECO:0000259" key="6">
    <source>
        <dbReference type="PROSITE" id="PS50240"/>
    </source>
</evidence>
<accession>A0AAJ6YM35</accession>
<dbReference type="PRINTS" id="PR00722">
    <property type="entry name" value="CHYMOTRYPSIN"/>
</dbReference>
<dbReference type="Pfam" id="PF00089">
    <property type="entry name" value="Trypsin"/>
    <property type="match status" value="1"/>
</dbReference>
<keyword evidence="3" id="KW-0378">Hydrolase</keyword>
<dbReference type="PANTHER" id="PTHR24276:SF98">
    <property type="entry name" value="FI18310P1-RELATED"/>
    <property type="match status" value="1"/>
</dbReference>
<dbReference type="InterPro" id="IPR001254">
    <property type="entry name" value="Trypsin_dom"/>
</dbReference>
<keyword evidence="4" id="KW-0720">Serine protease</keyword>
<gene>
    <name evidence="8" type="primary">LOC105364375</name>
</gene>
<dbReference type="GO" id="GO:0006508">
    <property type="term" value="P:proteolysis"/>
    <property type="evidence" value="ECO:0007669"/>
    <property type="project" value="UniProtKB-KW"/>
</dbReference>
<dbReference type="RefSeq" id="XP_011500585.1">
    <property type="nucleotide sequence ID" value="XM_011502283.1"/>
</dbReference>
<dbReference type="KEGG" id="csol:105364375"/>
<evidence type="ECO:0000256" key="3">
    <source>
        <dbReference type="ARBA" id="ARBA00022801"/>
    </source>
</evidence>
<dbReference type="GO" id="GO:0004252">
    <property type="term" value="F:serine-type endopeptidase activity"/>
    <property type="evidence" value="ECO:0007669"/>
    <property type="project" value="InterPro"/>
</dbReference>
<dbReference type="SUPFAM" id="SSF50494">
    <property type="entry name" value="Trypsin-like serine proteases"/>
    <property type="match status" value="1"/>
</dbReference>
<evidence type="ECO:0000256" key="4">
    <source>
        <dbReference type="ARBA" id="ARBA00022825"/>
    </source>
</evidence>
<dbReference type="PROSITE" id="PS50240">
    <property type="entry name" value="TRYPSIN_DOM"/>
    <property type="match status" value="1"/>
</dbReference>
<reference evidence="8" key="1">
    <citation type="submission" date="2025-08" db="UniProtKB">
        <authorList>
            <consortium name="RefSeq"/>
        </authorList>
    </citation>
    <scope>IDENTIFICATION</scope>
</reference>
<proteinExistence type="inferred from homology"/>